<dbReference type="AlphaFoldDB" id="A0A1F6VHH8"/>
<protein>
    <recommendedName>
        <fullName evidence="3">Transposase</fullName>
    </recommendedName>
</protein>
<organism evidence="1 2">
    <name type="scientific">Candidatus Nomurabacteria bacterium RIFCSPHIGHO2_01_FULL_42_16</name>
    <dbReference type="NCBI Taxonomy" id="1801743"/>
    <lineage>
        <taxon>Bacteria</taxon>
        <taxon>Candidatus Nomuraibacteriota</taxon>
    </lineage>
</organism>
<evidence type="ECO:0008006" key="3">
    <source>
        <dbReference type="Google" id="ProtNLM"/>
    </source>
</evidence>
<reference evidence="1 2" key="1">
    <citation type="journal article" date="2016" name="Nat. Commun.">
        <title>Thousands of microbial genomes shed light on interconnected biogeochemical processes in an aquifer system.</title>
        <authorList>
            <person name="Anantharaman K."/>
            <person name="Brown C.T."/>
            <person name="Hug L.A."/>
            <person name="Sharon I."/>
            <person name="Castelle C.J."/>
            <person name="Probst A.J."/>
            <person name="Thomas B.C."/>
            <person name="Singh A."/>
            <person name="Wilkins M.J."/>
            <person name="Karaoz U."/>
            <person name="Brodie E.L."/>
            <person name="Williams K.H."/>
            <person name="Hubbard S.S."/>
            <person name="Banfield J.F."/>
        </authorList>
    </citation>
    <scope>NUCLEOTIDE SEQUENCE [LARGE SCALE GENOMIC DNA]</scope>
</reference>
<gene>
    <name evidence="1" type="ORF">A2824_00615</name>
</gene>
<dbReference type="STRING" id="1801743.A2824_00615"/>
<proteinExistence type="predicted"/>
<accession>A0A1F6VHH8</accession>
<comment type="caution">
    <text evidence="1">The sequence shown here is derived from an EMBL/GenBank/DDBJ whole genome shotgun (WGS) entry which is preliminary data.</text>
</comment>
<evidence type="ECO:0000313" key="1">
    <source>
        <dbReference type="EMBL" id="OGI69072.1"/>
    </source>
</evidence>
<name>A0A1F6VHH8_9BACT</name>
<sequence>MRQFNISKGIIGFKTMENHMLKFKYMIKEEAKRKARILNFWHKHGLEATKEAFGVGRSTIFLWESKLKESKGKLESLNNQSRKPKTIKKRIVPEPIELTYLVQYRQAASFAWLSFTDEIYY</sequence>
<dbReference type="Proteomes" id="UP000178059">
    <property type="component" value="Unassembled WGS sequence"/>
</dbReference>
<dbReference type="EMBL" id="MFTT01000034">
    <property type="protein sequence ID" value="OGI69072.1"/>
    <property type="molecule type" value="Genomic_DNA"/>
</dbReference>
<evidence type="ECO:0000313" key="2">
    <source>
        <dbReference type="Proteomes" id="UP000178059"/>
    </source>
</evidence>